<dbReference type="OrthoDB" id="10039147at2759"/>
<dbReference type="GO" id="GO:0005509">
    <property type="term" value="F:calcium ion binding"/>
    <property type="evidence" value="ECO:0007669"/>
    <property type="project" value="InterPro"/>
</dbReference>
<reference evidence="6" key="2">
    <citation type="journal article" date="2017" name="J. Anim. Genet.">
        <title>Multiple reference genome sequences of hot pepper reveal the massive evolution of plant disease resistance genes by retroduplication.</title>
        <authorList>
            <person name="Kim S."/>
            <person name="Park J."/>
            <person name="Yeom S.-I."/>
            <person name="Kim Y.-M."/>
            <person name="Seo E."/>
            <person name="Kim K.-T."/>
            <person name="Kim M.-S."/>
            <person name="Lee J.M."/>
            <person name="Cheong K."/>
            <person name="Shin H.-S."/>
            <person name="Kim S.-B."/>
            <person name="Han K."/>
            <person name="Lee J."/>
            <person name="Park M."/>
            <person name="Lee H.-A."/>
            <person name="Lee H.-Y."/>
            <person name="Lee Y."/>
            <person name="Oh S."/>
            <person name="Lee J.H."/>
            <person name="Choi E."/>
            <person name="Choi E."/>
            <person name="Lee S.E."/>
            <person name="Jeon J."/>
            <person name="Kim H."/>
            <person name="Choi G."/>
            <person name="Song H."/>
            <person name="Lee J."/>
            <person name="Lee S.-C."/>
            <person name="Kwon J.-K."/>
            <person name="Lee H.-Y."/>
            <person name="Koo N."/>
            <person name="Hong Y."/>
            <person name="Kim R.W."/>
            <person name="Kang W.-H."/>
            <person name="Huh J.H."/>
            <person name="Kang B.-C."/>
            <person name="Yang T.-J."/>
            <person name="Lee Y.-H."/>
            <person name="Bennetzen J.L."/>
            <person name="Choi D."/>
        </authorList>
    </citation>
    <scope>NUCLEOTIDE SEQUENCE [LARGE SCALE GENOMIC DNA]</scope>
    <source>
        <strain evidence="6">cv. PBC81</strain>
    </source>
</reference>
<reference evidence="5 6" key="1">
    <citation type="journal article" date="2017" name="Genome Biol.">
        <title>New reference genome sequences of hot pepper reveal the massive evolution of plant disease-resistance genes by retroduplication.</title>
        <authorList>
            <person name="Kim S."/>
            <person name="Park J."/>
            <person name="Yeom S.I."/>
            <person name="Kim Y.M."/>
            <person name="Seo E."/>
            <person name="Kim K.T."/>
            <person name="Kim M.S."/>
            <person name="Lee J.M."/>
            <person name="Cheong K."/>
            <person name="Shin H.S."/>
            <person name="Kim S.B."/>
            <person name="Han K."/>
            <person name="Lee J."/>
            <person name="Park M."/>
            <person name="Lee H.A."/>
            <person name="Lee H.Y."/>
            <person name="Lee Y."/>
            <person name="Oh S."/>
            <person name="Lee J.H."/>
            <person name="Choi E."/>
            <person name="Choi E."/>
            <person name="Lee S.E."/>
            <person name="Jeon J."/>
            <person name="Kim H."/>
            <person name="Choi G."/>
            <person name="Song H."/>
            <person name="Lee J."/>
            <person name="Lee S.C."/>
            <person name="Kwon J.K."/>
            <person name="Lee H.Y."/>
            <person name="Koo N."/>
            <person name="Hong Y."/>
            <person name="Kim R.W."/>
            <person name="Kang W.H."/>
            <person name="Huh J.H."/>
            <person name="Kang B.C."/>
            <person name="Yang T.J."/>
            <person name="Lee Y.H."/>
            <person name="Bennetzen J.L."/>
            <person name="Choi D."/>
        </authorList>
    </citation>
    <scope>NUCLEOTIDE SEQUENCE [LARGE SCALE GENOMIC DNA]</scope>
    <source>
        <strain evidence="6">cv. PBC81</strain>
    </source>
</reference>
<comment type="subcellular location">
    <subcellularLocation>
        <location evidence="1">Membrane</location>
        <topology evidence="1">Single-pass membrane protein</topology>
    </subcellularLocation>
</comment>
<dbReference type="PANTHER" id="PTHR12883">
    <property type="entry name" value="ADIPOCYTE-SPECIFIC PROTEIN 4-RELATED"/>
    <property type="match status" value="1"/>
</dbReference>
<evidence type="ECO:0000256" key="3">
    <source>
        <dbReference type="ARBA" id="ARBA00022989"/>
    </source>
</evidence>
<evidence type="ECO:0000256" key="2">
    <source>
        <dbReference type="ARBA" id="ARBA00022692"/>
    </source>
</evidence>
<dbReference type="STRING" id="33114.A0A2G2WJP4"/>
<organism evidence="5 6">
    <name type="scientific">Capsicum baccatum</name>
    <name type="common">Peruvian pepper</name>
    <dbReference type="NCBI Taxonomy" id="33114"/>
    <lineage>
        <taxon>Eukaryota</taxon>
        <taxon>Viridiplantae</taxon>
        <taxon>Streptophyta</taxon>
        <taxon>Embryophyta</taxon>
        <taxon>Tracheophyta</taxon>
        <taxon>Spermatophyta</taxon>
        <taxon>Magnoliopsida</taxon>
        <taxon>eudicotyledons</taxon>
        <taxon>Gunneridae</taxon>
        <taxon>Pentapetalae</taxon>
        <taxon>asterids</taxon>
        <taxon>lamiids</taxon>
        <taxon>Solanales</taxon>
        <taxon>Solanaceae</taxon>
        <taxon>Solanoideae</taxon>
        <taxon>Capsiceae</taxon>
        <taxon>Capsicum</taxon>
    </lineage>
</organism>
<dbReference type="InterPro" id="IPR012879">
    <property type="entry name" value="CCDC47"/>
</dbReference>
<dbReference type="EMBL" id="MLFT02000006">
    <property type="protein sequence ID" value="PHT45466.1"/>
    <property type="molecule type" value="Genomic_DNA"/>
</dbReference>
<sequence length="280" mass="31742">MYTMFELKLLYLAEDQLRDSAIYLQLESEKVRSIPHVVIAAAKKKFCQDNTKEITDLQRFASVVSPPSGRKWSADELAIVAESKEVAGDIITEIVLDQVKNGTTFVVYGALKSEAHSLNTCTSKLATKKYKMVPHLQATSETAVCEEDFYGEGLFFSVSWTKHHHDPVPVGSSPQRLSPFGAALSTCRLTWPMYKQLFWRTVNPWISSIWAPGDGYRHTHPSPWPDHCHRMPTPILNLDIASCMCTWPLLRPSRATLDPWPLSQASFLDMPFYVLWHSQT</sequence>
<dbReference type="GO" id="GO:0016020">
    <property type="term" value="C:membrane"/>
    <property type="evidence" value="ECO:0007669"/>
    <property type="project" value="UniProtKB-SubCell"/>
</dbReference>
<gene>
    <name evidence="5" type="ORF">CQW23_14624</name>
</gene>
<accession>A0A2G2WJP4</accession>
<comment type="caution">
    <text evidence="5">The sequence shown here is derived from an EMBL/GenBank/DDBJ whole genome shotgun (WGS) entry which is preliminary data.</text>
</comment>
<proteinExistence type="predicted"/>
<protein>
    <submittedName>
        <fullName evidence="5">Uncharacterized protein</fullName>
    </submittedName>
</protein>
<keyword evidence="4" id="KW-0472">Membrane</keyword>
<dbReference type="GO" id="GO:0032469">
    <property type="term" value="P:endoplasmic reticulum calcium ion homeostasis"/>
    <property type="evidence" value="ECO:0007669"/>
    <property type="project" value="InterPro"/>
</dbReference>
<dbReference type="PANTHER" id="PTHR12883:SF0">
    <property type="entry name" value="PAT COMPLEX SUBUNIT CCDC47"/>
    <property type="match status" value="1"/>
</dbReference>
<keyword evidence="2" id="KW-0812">Transmembrane</keyword>
<keyword evidence="3" id="KW-1133">Transmembrane helix</keyword>
<name>A0A2G2WJP4_CAPBA</name>
<evidence type="ECO:0000256" key="1">
    <source>
        <dbReference type="ARBA" id="ARBA00004167"/>
    </source>
</evidence>
<evidence type="ECO:0000313" key="5">
    <source>
        <dbReference type="EMBL" id="PHT45466.1"/>
    </source>
</evidence>
<dbReference type="AlphaFoldDB" id="A0A2G2WJP4"/>
<dbReference type="Proteomes" id="UP000224567">
    <property type="component" value="Unassembled WGS sequence"/>
</dbReference>
<dbReference type="GO" id="GO:0005783">
    <property type="term" value="C:endoplasmic reticulum"/>
    <property type="evidence" value="ECO:0007669"/>
    <property type="project" value="InterPro"/>
</dbReference>
<evidence type="ECO:0000256" key="4">
    <source>
        <dbReference type="ARBA" id="ARBA00023136"/>
    </source>
</evidence>
<keyword evidence="6" id="KW-1185">Reference proteome</keyword>
<evidence type="ECO:0000313" key="6">
    <source>
        <dbReference type="Proteomes" id="UP000224567"/>
    </source>
</evidence>